<protein>
    <recommendedName>
        <fullName evidence="4">C2H2-type domain-containing protein</fullName>
    </recommendedName>
</protein>
<proteinExistence type="predicted"/>
<organism evidence="2 3">
    <name type="scientific">Tothia fuscella</name>
    <dbReference type="NCBI Taxonomy" id="1048955"/>
    <lineage>
        <taxon>Eukaryota</taxon>
        <taxon>Fungi</taxon>
        <taxon>Dikarya</taxon>
        <taxon>Ascomycota</taxon>
        <taxon>Pezizomycotina</taxon>
        <taxon>Dothideomycetes</taxon>
        <taxon>Pleosporomycetidae</taxon>
        <taxon>Venturiales</taxon>
        <taxon>Cylindrosympodiaceae</taxon>
        <taxon>Tothia</taxon>
    </lineage>
</organism>
<reference evidence="2" key="1">
    <citation type="journal article" date="2020" name="Stud. Mycol.">
        <title>101 Dothideomycetes genomes: a test case for predicting lifestyles and emergence of pathogens.</title>
        <authorList>
            <person name="Haridas S."/>
            <person name="Albert R."/>
            <person name="Binder M."/>
            <person name="Bloem J."/>
            <person name="Labutti K."/>
            <person name="Salamov A."/>
            <person name="Andreopoulos B."/>
            <person name="Baker S."/>
            <person name="Barry K."/>
            <person name="Bills G."/>
            <person name="Bluhm B."/>
            <person name="Cannon C."/>
            <person name="Castanera R."/>
            <person name="Culley D."/>
            <person name="Daum C."/>
            <person name="Ezra D."/>
            <person name="Gonzalez J."/>
            <person name="Henrissat B."/>
            <person name="Kuo A."/>
            <person name="Liang C."/>
            <person name="Lipzen A."/>
            <person name="Lutzoni F."/>
            <person name="Magnuson J."/>
            <person name="Mondo S."/>
            <person name="Nolan M."/>
            <person name="Ohm R."/>
            <person name="Pangilinan J."/>
            <person name="Park H.-J."/>
            <person name="Ramirez L."/>
            <person name="Alfaro M."/>
            <person name="Sun H."/>
            <person name="Tritt A."/>
            <person name="Yoshinaga Y."/>
            <person name="Zwiers L.-H."/>
            <person name="Turgeon B."/>
            <person name="Goodwin S."/>
            <person name="Spatafora J."/>
            <person name="Crous P."/>
            <person name="Grigoriev I."/>
        </authorList>
    </citation>
    <scope>NUCLEOTIDE SEQUENCE</scope>
    <source>
        <strain evidence="2">CBS 130266</strain>
    </source>
</reference>
<dbReference type="AlphaFoldDB" id="A0A9P4TWT6"/>
<evidence type="ECO:0000256" key="1">
    <source>
        <dbReference type="SAM" id="MobiDB-lite"/>
    </source>
</evidence>
<feature type="region of interest" description="Disordered" evidence="1">
    <location>
        <begin position="1"/>
        <end position="37"/>
    </location>
</feature>
<name>A0A9P4TWT6_9PEZI</name>
<dbReference type="EMBL" id="MU007059">
    <property type="protein sequence ID" value="KAF2427567.1"/>
    <property type="molecule type" value="Genomic_DNA"/>
</dbReference>
<keyword evidence="3" id="KW-1185">Reference proteome</keyword>
<sequence>MAGKKTHPSRKTSKSTTSSSRAKKPAAHENIHEEPVEEYLATYTTTDPPCDLWADLPDLEYVLNPPTFKPPTDADPISQVSATPSYAIRNVNESLKDWCCFFSEDKLRLPDIHLIIFRVKLEILDKIPLDHGLHQDPYYAMLVMNINRMENVLEAKVRTCQGTFSRESVPKSVYHQLKRLECEIGGEWLPAHASRKGTRYAPLALVANPELDYVDLKRIDEFIAATDILYTLTVSSGLLDIMGSYGRPRTPIFSIDGVVLETHFFDSAGPKETVNFGSSLFINSIKHINKYIHTVFELPPHRKVITVWDISRTQTTPGSPIHPGQMELLGTMAYLATLGVHRALEIFSEAGLVHNWARLSLVGPGGRNHTFQLQKGEPLGVKEAELLLHLFDAQTVKEDALVNHYGMNPSAIFHLLLRYDRLWRDYGHVIIKHLLGGDNSVDPFRHSDVRRAQMLGEKEPSARESDPGERCLWEGCDDIVKTGTLGQHFMSKHVHVHQPDMYRCLWNGCGGGKLFQFDGSENLWKHFSQHHVNTNTPSVNRSTTRRSALQIETYLEEPRPSRNGKAPVKGGPNPNNSDIIAGNVLAGDYGATEDCSHCHEPPIYNLEKDSRVAPIHGEQWYADMPPFFTMGETPCAAQLESDRLDEDLARGAREMTGLPEPEEQRPGLLSRAANVLGLGGNAESEKVPHAREIHSAQWKLPKADAVLFEKVHRQARKARRGSRDTSNDMLANVIKKRQQQLREAEMAKKRRKVG</sequence>
<evidence type="ECO:0000313" key="2">
    <source>
        <dbReference type="EMBL" id="KAF2427567.1"/>
    </source>
</evidence>
<gene>
    <name evidence="2" type="ORF">EJ08DRAFT_699548</name>
</gene>
<accession>A0A9P4TWT6</accession>
<feature type="compositionally biased region" description="Basic residues" evidence="1">
    <location>
        <begin position="1"/>
        <end position="13"/>
    </location>
</feature>
<dbReference type="Proteomes" id="UP000800235">
    <property type="component" value="Unassembled WGS sequence"/>
</dbReference>
<comment type="caution">
    <text evidence="2">The sequence shown here is derived from an EMBL/GenBank/DDBJ whole genome shotgun (WGS) entry which is preliminary data.</text>
</comment>
<evidence type="ECO:0008006" key="4">
    <source>
        <dbReference type="Google" id="ProtNLM"/>
    </source>
</evidence>
<evidence type="ECO:0000313" key="3">
    <source>
        <dbReference type="Proteomes" id="UP000800235"/>
    </source>
</evidence>
<feature type="region of interest" description="Disordered" evidence="1">
    <location>
        <begin position="555"/>
        <end position="576"/>
    </location>
</feature>